<dbReference type="EMBL" id="JAUJFL010000005">
    <property type="protein sequence ID" value="KAK2603111.1"/>
    <property type="molecule type" value="Genomic_DNA"/>
</dbReference>
<comment type="caution">
    <text evidence="2">The sequence shown here is derived from an EMBL/GenBank/DDBJ whole genome shotgun (WGS) entry which is preliminary data.</text>
</comment>
<gene>
    <name evidence="2" type="ORF">N8I77_009591</name>
</gene>
<dbReference type="AlphaFoldDB" id="A0AAD9W135"/>
<evidence type="ECO:0000256" key="1">
    <source>
        <dbReference type="SAM" id="MobiDB-lite"/>
    </source>
</evidence>
<keyword evidence="3" id="KW-1185">Reference proteome</keyword>
<protein>
    <submittedName>
        <fullName evidence="2">Uncharacterized protein</fullName>
    </submittedName>
</protein>
<sequence>MNGAWSGFLRQNQAGGRSGGIPQQPAGPQLPVSIGVPPASQIHFHFNQVDNRMMTVNNNAPQNVTTSNNQVYNVDKSSHHNTNAPQANTYNSHVSNAGNTHTNTIQQATAVRQSASSNTNGQRQDIRQPSESLRLRDKLYTCTKKVSVNEWTDKVSVKHKHVPNDRPC</sequence>
<proteinExistence type="predicted"/>
<evidence type="ECO:0000313" key="3">
    <source>
        <dbReference type="Proteomes" id="UP001265746"/>
    </source>
</evidence>
<accession>A0AAD9W135</accession>
<dbReference type="Proteomes" id="UP001265746">
    <property type="component" value="Unassembled WGS sequence"/>
</dbReference>
<name>A0AAD9W135_PHOAM</name>
<feature type="compositionally biased region" description="Polar residues" evidence="1">
    <location>
        <begin position="80"/>
        <end position="123"/>
    </location>
</feature>
<feature type="region of interest" description="Disordered" evidence="1">
    <location>
        <begin position="11"/>
        <end position="30"/>
    </location>
</feature>
<reference evidence="2" key="1">
    <citation type="submission" date="2023-06" db="EMBL/GenBank/DDBJ databases">
        <authorList>
            <person name="Noh H."/>
        </authorList>
    </citation>
    <scope>NUCLEOTIDE SEQUENCE</scope>
    <source>
        <strain evidence="2">DUCC20226</strain>
    </source>
</reference>
<organism evidence="2 3">
    <name type="scientific">Phomopsis amygdali</name>
    <name type="common">Fusicoccum amygdali</name>
    <dbReference type="NCBI Taxonomy" id="1214568"/>
    <lineage>
        <taxon>Eukaryota</taxon>
        <taxon>Fungi</taxon>
        <taxon>Dikarya</taxon>
        <taxon>Ascomycota</taxon>
        <taxon>Pezizomycotina</taxon>
        <taxon>Sordariomycetes</taxon>
        <taxon>Sordariomycetidae</taxon>
        <taxon>Diaporthales</taxon>
        <taxon>Diaporthaceae</taxon>
        <taxon>Diaporthe</taxon>
    </lineage>
</organism>
<evidence type="ECO:0000313" key="2">
    <source>
        <dbReference type="EMBL" id="KAK2603111.1"/>
    </source>
</evidence>
<feature type="region of interest" description="Disordered" evidence="1">
    <location>
        <begin position="78"/>
        <end position="132"/>
    </location>
</feature>